<evidence type="ECO:0000256" key="6">
    <source>
        <dbReference type="ARBA" id="ARBA00023002"/>
    </source>
</evidence>
<dbReference type="InterPro" id="IPR013328">
    <property type="entry name" value="6PGD_dom2"/>
</dbReference>
<evidence type="ECO:0000313" key="13">
    <source>
        <dbReference type="Proteomes" id="UP000269669"/>
    </source>
</evidence>
<reference evidence="12 13" key="1">
    <citation type="submission" date="2018-12" db="EMBL/GenBank/DDBJ databases">
        <title>Sequencing of bacterial isolates from soil warming experiment in Harvard Forest, Massachusetts, USA.</title>
        <authorList>
            <person name="Deangelis K."/>
        </authorList>
    </citation>
    <scope>NUCLEOTIDE SEQUENCE [LARGE SCALE GENOMIC DNA]</scope>
    <source>
        <strain evidence="12 13">EB153</strain>
    </source>
</reference>
<evidence type="ECO:0000256" key="9">
    <source>
        <dbReference type="RuleBase" id="RU362068"/>
    </source>
</evidence>
<evidence type="ECO:0000256" key="4">
    <source>
        <dbReference type="ARBA" id="ARBA00019465"/>
    </source>
</evidence>
<proteinExistence type="inferred from homology"/>
<comment type="similarity">
    <text evidence="2 9">Belongs to the ketopantoate reductase family.</text>
</comment>
<feature type="domain" description="Ketopantoate reductase C-terminal" evidence="11">
    <location>
        <begin position="168"/>
        <end position="288"/>
    </location>
</feature>
<dbReference type="Pfam" id="PF02558">
    <property type="entry name" value="ApbA"/>
    <property type="match status" value="1"/>
</dbReference>
<comment type="caution">
    <text evidence="12">The sequence shown here is derived from an EMBL/GenBank/DDBJ whole genome shotgun (WGS) entry which is preliminary data.</text>
</comment>
<dbReference type="UniPathway" id="UPA00028">
    <property type="reaction ID" value="UER00004"/>
</dbReference>
<evidence type="ECO:0000256" key="1">
    <source>
        <dbReference type="ARBA" id="ARBA00004994"/>
    </source>
</evidence>
<dbReference type="PANTHER" id="PTHR21708:SF26">
    <property type="entry name" value="2-DEHYDROPANTOATE 2-REDUCTASE"/>
    <property type="match status" value="1"/>
</dbReference>
<comment type="function">
    <text evidence="9">Catalyzes the NADPH-dependent reduction of ketopantoate into pantoic acid.</text>
</comment>
<dbReference type="RefSeq" id="WP_125485571.1">
    <property type="nucleotide sequence ID" value="NZ_RSDW01000001.1"/>
</dbReference>
<dbReference type="OrthoDB" id="247668at2"/>
<evidence type="ECO:0000256" key="7">
    <source>
        <dbReference type="ARBA" id="ARBA00032024"/>
    </source>
</evidence>
<dbReference type="InterPro" id="IPR051402">
    <property type="entry name" value="KPR-Related"/>
</dbReference>
<dbReference type="InterPro" id="IPR036291">
    <property type="entry name" value="NAD(P)-bd_dom_sf"/>
</dbReference>
<feature type="domain" description="Ketopantoate reductase N-terminal" evidence="10">
    <location>
        <begin position="4"/>
        <end position="144"/>
    </location>
</feature>
<dbReference type="Gene3D" id="3.40.50.720">
    <property type="entry name" value="NAD(P)-binding Rossmann-like Domain"/>
    <property type="match status" value="1"/>
</dbReference>
<keyword evidence="13" id="KW-1185">Reference proteome</keyword>
<keyword evidence="6 9" id="KW-0560">Oxidoreductase</keyword>
<keyword evidence="5 9" id="KW-0521">NADP</keyword>
<comment type="catalytic activity">
    <reaction evidence="8 9">
        <text>(R)-pantoate + NADP(+) = 2-dehydropantoate + NADPH + H(+)</text>
        <dbReference type="Rhea" id="RHEA:16233"/>
        <dbReference type="ChEBI" id="CHEBI:11561"/>
        <dbReference type="ChEBI" id="CHEBI:15378"/>
        <dbReference type="ChEBI" id="CHEBI:15980"/>
        <dbReference type="ChEBI" id="CHEBI:57783"/>
        <dbReference type="ChEBI" id="CHEBI:58349"/>
        <dbReference type="EC" id="1.1.1.169"/>
    </reaction>
</comment>
<dbReference type="PANTHER" id="PTHR21708">
    <property type="entry name" value="PROBABLE 2-DEHYDROPANTOATE 2-REDUCTASE"/>
    <property type="match status" value="1"/>
</dbReference>
<evidence type="ECO:0000256" key="8">
    <source>
        <dbReference type="ARBA" id="ARBA00048793"/>
    </source>
</evidence>
<dbReference type="Gene3D" id="1.10.1040.10">
    <property type="entry name" value="N-(1-d-carboxylethyl)-l-norvaline Dehydrogenase, domain 2"/>
    <property type="match status" value="1"/>
</dbReference>
<dbReference type="EMBL" id="RSDW01000001">
    <property type="protein sequence ID" value="RSL17035.1"/>
    <property type="molecule type" value="Genomic_DNA"/>
</dbReference>
<evidence type="ECO:0000256" key="3">
    <source>
        <dbReference type="ARBA" id="ARBA00013014"/>
    </source>
</evidence>
<dbReference type="EC" id="1.1.1.169" evidence="3 9"/>
<evidence type="ECO:0000256" key="2">
    <source>
        <dbReference type="ARBA" id="ARBA00007870"/>
    </source>
</evidence>
<dbReference type="SUPFAM" id="SSF48179">
    <property type="entry name" value="6-phosphogluconate dehydrogenase C-terminal domain-like"/>
    <property type="match status" value="1"/>
</dbReference>
<dbReference type="InterPro" id="IPR013332">
    <property type="entry name" value="KPR_N"/>
</dbReference>
<dbReference type="GO" id="GO:0008677">
    <property type="term" value="F:2-dehydropantoate 2-reductase activity"/>
    <property type="evidence" value="ECO:0007669"/>
    <property type="project" value="UniProtKB-EC"/>
</dbReference>
<dbReference type="AlphaFoldDB" id="A0A3R9PSN1"/>
<dbReference type="InterPro" id="IPR008927">
    <property type="entry name" value="6-PGluconate_DH-like_C_sf"/>
</dbReference>
<evidence type="ECO:0000259" key="10">
    <source>
        <dbReference type="Pfam" id="PF02558"/>
    </source>
</evidence>
<gene>
    <name evidence="12" type="ORF">EDE15_2563</name>
</gene>
<dbReference type="InterPro" id="IPR013752">
    <property type="entry name" value="KPA_reductase"/>
</dbReference>
<comment type="pathway">
    <text evidence="1 9">Cofactor biosynthesis; (R)-pantothenate biosynthesis; (R)-pantoate from 3-methyl-2-oxobutanoate: step 2/2.</text>
</comment>
<keyword evidence="9" id="KW-0566">Pantothenate biosynthesis</keyword>
<organism evidence="12 13">
    <name type="scientific">Edaphobacter aggregans</name>
    <dbReference type="NCBI Taxonomy" id="570835"/>
    <lineage>
        <taxon>Bacteria</taxon>
        <taxon>Pseudomonadati</taxon>
        <taxon>Acidobacteriota</taxon>
        <taxon>Terriglobia</taxon>
        <taxon>Terriglobales</taxon>
        <taxon>Acidobacteriaceae</taxon>
        <taxon>Edaphobacter</taxon>
    </lineage>
</organism>
<dbReference type="NCBIfam" id="NF005091">
    <property type="entry name" value="PRK06522.2-2"/>
    <property type="match status" value="1"/>
</dbReference>
<evidence type="ECO:0000259" key="11">
    <source>
        <dbReference type="Pfam" id="PF08546"/>
    </source>
</evidence>
<dbReference type="InterPro" id="IPR003710">
    <property type="entry name" value="ApbA"/>
</dbReference>
<evidence type="ECO:0000313" key="12">
    <source>
        <dbReference type="EMBL" id="RSL17035.1"/>
    </source>
</evidence>
<dbReference type="NCBIfam" id="TIGR00745">
    <property type="entry name" value="apbA_panE"/>
    <property type="match status" value="1"/>
</dbReference>
<dbReference type="GO" id="GO:0015940">
    <property type="term" value="P:pantothenate biosynthetic process"/>
    <property type="evidence" value="ECO:0007669"/>
    <property type="project" value="UniProtKB-UniPathway"/>
</dbReference>
<dbReference type="Proteomes" id="UP000269669">
    <property type="component" value="Unassembled WGS sequence"/>
</dbReference>
<name>A0A3R9PSN1_9BACT</name>
<dbReference type="SUPFAM" id="SSF51735">
    <property type="entry name" value="NAD(P)-binding Rossmann-fold domains"/>
    <property type="match status" value="1"/>
</dbReference>
<protein>
    <recommendedName>
        <fullName evidence="4 9">2-dehydropantoate 2-reductase</fullName>
        <ecNumber evidence="3 9">1.1.1.169</ecNumber>
    </recommendedName>
    <alternativeName>
        <fullName evidence="7 9">Ketopantoate reductase</fullName>
    </alternativeName>
</protein>
<sequence length="291" mass="30593">MARIAIVGVGAIGGVVASLVQSAGRHELVLCVRTPLAELVVETPDGVMRIDATVVTDPDVAPAVDWVMVATKAYDVAGAARWLERLCAKGAPVAVLQNGVEHRERFAPDVAADRIVPVIVDCPAERKSPERIVQRGGMSLKVPEGGLGAEFVELFAGTAADAATVPDWVTVAWRKLCHNSAGVLSALLLRPNEVMHDEAIGEVALQIVRECVAVGRAEGAVLSDAVPDEVLEAYRKAARDGVNSMLADRLAGRPTEIDARNGVIVRVGKRHGVTTPNNAMAVALLEAMTAS</sequence>
<accession>A0A3R9PSN1</accession>
<dbReference type="Pfam" id="PF08546">
    <property type="entry name" value="ApbA_C"/>
    <property type="match status" value="1"/>
</dbReference>
<dbReference type="GO" id="GO:0005737">
    <property type="term" value="C:cytoplasm"/>
    <property type="evidence" value="ECO:0007669"/>
    <property type="project" value="TreeGrafter"/>
</dbReference>
<evidence type="ECO:0000256" key="5">
    <source>
        <dbReference type="ARBA" id="ARBA00022857"/>
    </source>
</evidence>